<accession>A0A5C6X7L1</accession>
<dbReference type="InterPro" id="IPR003448">
    <property type="entry name" value="Mopterin_biosynth_MoaE"/>
</dbReference>
<dbReference type="InterPro" id="IPR016155">
    <property type="entry name" value="Mopterin_synth/thiamin_S_b"/>
</dbReference>
<dbReference type="Gene3D" id="3.90.1170.40">
    <property type="entry name" value="Molybdopterin biosynthesis MoaE subunit"/>
    <property type="match status" value="1"/>
</dbReference>
<dbReference type="OrthoDB" id="9803224at2"/>
<organism evidence="1 2">
    <name type="scientific">Lujinxingia vulgaris</name>
    <dbReference type="NCBI Taxonomy" id="2600176"/>
    <lineage>
        <taxon>Bacteria</taxon>
        <taxon>Deltaproteobacteria</taxon>
        <taxon>Bradymonadales</taxon>
        <taxon>Lujinxingiaceae</taxon>
        <taxon>Lujinxingia</taxon>
    </lineage>
</organism>
<dbReference type="RefSeq" id="WP_146982818.1">
    <property type="nucleotide sequence ID" value="NZ_VOSM01000012.1"/>
</dbReference>
<evidence type="ECO:0000313" key="2">
    <source>
        <dbReference type="Proteomes" id="UP000321412"/>
    </source>
</evidence>
<gene>
    <name evidence="1" type="ORF">FRC98_18005</name>
</gene>
<name>A0A5C6X7L1_9DELT</name>
<reference evidence="1 2" key="1">
    <citation type="submission" date="2019-08" db="EMBL/GenBank/DDBJ databases">
        <title>Bradymonadales sp. TMQ4.</title>
        <authorList>
            <person name="Liang Q."/>
        </authorList>
    </citation>
    <scope>NUCLEOTIDE SEQUENCE [LARGE SCALE GENOMIC DNA]</scope>
    <source>
        <strain evidence="1 2">TMQ4</strain>
    </source>
</reference>
<sequence length="239" mass="25872">MKIHVRFFAGLASRAGCRDVFIQVAPGRDEGGEVRVADALSAIEQEFPSLASMLSRVAVALDNTIVSASTPLYEDATLDLLPPVSGGTDLPATPSRWLSETPLDLSALLAECEDPAGGGLVVFSGDVRNHHEGRRGVTAITYEAHPAIAARVLSELEAEVMERFDVLRCRIQHRTGRVEVGQASVLVICRAAHRAAAFEGARYAIDTLKLKTPIWKLEHYDDGSERYLDGTPLQPEDQG</sequence>
<dbReference type="InterPro" id="IPR012675">
    <property type="entry name" value="Beta-grasp_dom_sf"/>
</dbReference>
<dbReference type="CDD" id="cd00756">
    <property type="entry name" value="MoaE"/>
    <property type="match status" value="1"/>
</dbReference>
<dbReference type="Pfam" id="PF02391">
    <property type="entry name" value="MoaE"/>
    <property type="match status" value="1"/>
</dbReference>
<dbReference type="GO" id="GO:0006777">
    <property type="term" value="P:Mo-molybdopterin cofactor biosynthetic process"/>
    <property type="evidence" value="ECO:0007669"/>
    <property type="project" value="InterPro"/>
</dbReference>
<keyword evidence="2" id="KW-1185">Reference proteome</keyword>
<dbReference type="Proteomes" id="UP000321412">
    <property type="component" value="Unassembled WGS sequence"/>
</dbReference>
<protein>
    <submittedName>
        <fullName evidence="1">Uncharacterized protein</fullName>
    </submittedName>
</protein>
<dbReference type="PANTHER" id="PTHR23404">
    <property type="entry name" value="MOLYBDOPTERIN SYNTHASE RELATED"/>
    <property type="match status" value="1"/>
</dbReference>
<dbReference type="SUPFAM" id="SSF54690">
    <property type="entry name" value="Molybdopterin synthase subunit MoaE"/>
    <property type="match status" value="1"/>
</dbReference>
<dbReference type="InterPro" id="IPR003749">
    <property type="entry name" value="ThiS/MoaD-like"/>
</dbReference>
<dbReference type="Gene3D" id="3.10.20.30">
    <property type="match status" value="1"/>
</dbReference>
<evidence type="ECO:0000313" key="1">
    <source>
        <dbReference type="EMBL" id="TXD34727.1"/>
    </source>
</evidence>
<dbReference type="InterPro" id="IPR036563">
    <property type="entry name" value="MoaE_sf"/>
</dbReference>
<dbReference type="SUPFAM" id="SSF54285">
    <property type="entry name" value="MoaD/ThiS"/>
    <property type="match status" value="1"/>
</dbReference>
<dbReference type="Pfam" id="PF02597">
    <property type="entry name" value="ThiS"/>
    <property type="match status" value="1"/>
</dbReference>
<proteinExistence type="predicted"/>
<dbReference type="CDD" id="cd00754">
    <property type="entry name" value="Ubl_MoaD"/>
    <property type="match status" value="1"/>
</dbReference>
<comment type="caution">
    <text evidence="1">The sequence shown here is derived from an EMBL/GenBank/DDBJ whole genome shotgun (WGS) entry which is preliminary data.</text>
</comment>
<dbReference type="UniPathway" id="UPA00344"/>
<dbReference type="AlphaFoldDB" id="A0A5C6X7L1"/>
<dbReference type="EMBL" id="VOSM01000012">
    <property type="protein sequence ID" value="TXD34727.1"/>
    <property type="molecule type" value="Genomic_DNA"/>
</dbReference>